<sequence>MDISIRGFLENHILFKDYASNTDFIDTLANLMKTRVFSDGAFVIRKGEVGRAMFFVLRGEVEVVSEDGETIINILREQSFFGEIGLLFSVPRHVPGGGCSDSLAPISILLTLTKESLSKAVAPYPRIALSIAQIAEERFSSHIKQTDSAMNVEFGEELKVGITQNDLKSIPLFRDCEVGFLHNLAMSLKPVQYTNANLIISKGEIASEMFFVVRGIAEVFNETTGQVFAQFHPGSFFGEVGLFFRIKRSASVRCNTPEVTVFKLMRTDLDSVLMNYPEVRQKIEAEAAQRFKFIESREKANLDKEHHEITDIEVIREQLKTIPIFKDTSIGFLHQLALAAKLHVYHEGKIIIRKGEIGSMMYFVIDGAVQVVSEDFRTVYAEMATNSFFGEVSLFFDVNRTATVRANCKTTLLQLSKESLHEVLMQYPAIKGPMHIKAEQNYELYRARQKTLQLVSTSAAHREQFDIETTTSRLKSVPVFNGCEEGFLRVLALSTSIRSLRQGDFIVRVGEDSCEMYFVVQGQVEIVSDDGKNVFDEVLSGGFFGEVGVIRGIKRTASVRVKSTVCDLIVLSSDAMRKALNEYPDSFQSVMLEAQKRFQLVENRTLRVEHALANVLTDSPHSGSANSHIQHTAIEAENAQEVKRSAEKERSRPFGQLFSRHSRKKPAELEPSQLKQVMTTSQDSISDPVSHRGMHFHTPAQPTAPASSSGQQTLSAAPATQQRESLHSVRPLGREAAPASKDSDSKAHRTLGRLLSTLKSSLHHDHGRSRSPSLTSSHSSTKAFINSDKLRDDVLRRLRIPPHKPITSILDANEQQLQLIFSGLSPIDILRLRGVCRRWNELLLHPHFWSKLMLRSEFRKINRKVIEVFGYLGGESLIKIDLTGCWMVFDDDIRSLVTQCTNIKALSVSNCWKLTDAALGYIAQKSSHLINLNISYCGQMTGSGFTDHVWRGLRKINLSYCKQIGDEQLEKLLSRTTELQDIKMHRCQRISDFGIFLIVRYCRRLRSLDLRDMDQISDRCLKWIASSCFNLVDLNLAFCLRITNSGLYDLSLGSQSFQRLDFSTCVQLTDASIVFFSDSIRSLRSISLRQCKNMTDGVTLYLAKTSPKLKFVDVTGCPNITSISKIQLQTYIEGVAIRIDQSPASRGIVQPCQSGRPRATEVSLREVFTSGPRDSMLAVRKTKRGLSSSVAKALRATSSPKTADPGAERARLVSPMPPPGAASNGRRSRNSSVSTPSPMCQ</sequence>
<feature type="compositionally biased region" description="Polar residues" evidence="9">
    <location>
        <begin position="673"/>
        <end position="687"/>
    </location>
</feature>
<dbReference type="PROSITE" id="PS00889">
    <property type="entry name" value="CNMP_BINDING_2"/>
    <property type="match status" value="3"/>
</dbReference>
<keyword evidence="7" id="KW-1071">Ligand-gated ion channel</keyword>
<feature type="compositionally biased region" description="Basic and acidic residues" evidence="9">
    <location>
        <begin position="640"/>
        <end position="652"/>
    </location>
</feature>
<evidence type="ECO:0000259" key="11">
    <source>
        <dbReference type="PROSITE" id="PS50181"/>
    </source>
</evidence>
<feature type="compositionally biased region" description="Polar residues" evidence="9">
    <location>
        <begin position="700"/>
        <end position="723"/>
    </location>
</feature>
<dbReference type="InterPro" id="IPR006553">
    <property type="entry name" value="Leu-rich_rpt_Cys-con_subtyp"/>
</dbReference>
<feature type="region of interest" description="Disordered" evidence="9">
    <location>
        <begin position="760"/>
        <end position="782"/>
    </location>
</feature>
<dbReference type="InterPro" id="IPR018488">
    <property type="entry name" value="cNMP-bd_CS"/>
</dbReference>
<dbReference type="InterPro" id="IPR001810">
    <property type="entry name" value="F-box_dom"/>
</dbReference>
<feature type="domain" description="Cyclic nucleotide-binding" evidence="10">
    <location>
        <begin position="479"/>
        <end position="597"/>
    </location>
</feature>
<keyword evidence="5" id="KW-0406">Ion transport</keyword>
<keyword evidence="3" id="KW-0812">Transmembrane</keyword>
<dbReference type="Proteomes" id="UP001527925">
    <property type="component" value="Unassembled WGS sequence"/>
</dbReference>
<comment type="subcellular location">
    <subcellularLocation>
        <location evidence="1">Membrane</location>
        <topology evidence="1">Multi-pass membrane protein</topology>
    </subcellularLocation>
</comment>
<protein>
    <submittedName>
        <fullName evidence="12">SCF ubiquitin ligase complex subunit</fullName>
    </submittedName>
</protein>
<dbReference type="InterPro" id="IPR000595">
    <property type="entry name" value="cNMP-bd_dom"/>
</dbReference>
<evidence type="ECO:0000259" key="10">
    <source>
        <dbReference type="PROSITE" id="PS50042"/>
    </source>
</evidence>
<dbReference type="Pfam" id="PF12937">
    <property type="entry name" value="F-box-like"/>
    <property type="match status" value="1"/>
</dbReference>
<keyword evidence="8" id="KW-0407">Ion channel</keyword>
<dbReference type="GO" id="GO:0016874">
    <property type="term" value="F:ligase activity"/>
    <property type="evidence" value="ECO:0007669"/>
    <property type="project" value="UniProtKB-KW"/>
</dbReference>
<evidence type="ECO:0000256" key="8">
    <source>
        <dbReference type="ARBA" id="ARBA00023303"/>
    </source>
</evidence>
<dbReference type="InterPro" id="IPR032675">
    <property type="entry name" value="LRR_dom_sf"/>
</dbReference>
<name>A0ABR4N732_9FUNG</name>
<evidence type="ECO:0000256" key="2">
    <source>
        <dbReference type="ARBA" id="ARBA00022448"/>
    </source>
</evidence>
<dbReference type="Gene3D" id="3.80.10.10">
    <property type="entry name" value="Ribonuclease Inhibitor"/>
    <property type="match status" value="2"/>
</dbReference>
<dbReference type="SUPFAM" id="SSF81383">
    <property type="entry name" value="F-box domain"/>
    <property type="match status" value="1"/>
</dbReference>
<evidence type="ECO:0000256" key="9">
    <source>
        <dbReference type="SAM" id="MobiDB-lite"/>
    </source>
</evidence>
<keyword evidence="12" id="KW-0436">Ligase</keyword>
<dbReference type="InterPro" id="IPR057207">
    <property type="entry name" value="FBXL15_LRR"/>
</dbReference>
<dbReference type="EMBL" id="JADGIZ020000025">
    <property type="protein sequence ID" value="KAL2915353.1"/>
    <property type="molecule type" value="Genomic_DNA"/>
</dbReference>
<feature type="compositionally biased region" description="Polar residues" evidence="9">
    <location>
        <begin position="1188"/>
        <end position="1201"/>
    </location>
</feature>
<evidence type="ECO:0000256" key="1">
    <source>
        <dbReference type="ARBA" id="ARBA00004141"/>
    </source>
</evidence>
<reference evidence="12 13" key="1">
    <citation type="submission" date="2023-09" db="EMBL/GenBank/DDBJ databases">
        <title>Pangenome analysis of Batrachochytrium dendrobatidis and related Chytrids.</title>
        <authorList>
            <person name="Yacoub M.N."/>
            <person name="Stajich J.E."/>
            <person name="James T.Y."/>
        </authorList>
    </citation>
    <scope>NUCLEOTIDE SEQUENCE [LARGE SCALE GENOMIC DNA]</scope>
    <source>
        <strain evidence="12 13">JEL0888</strain>
    </source>
</reference>
<dbReference type="SMART" id="SM00100">
    <property type="entry name" value="cNMP"/>
    <property type="match status" value="4"/>
</dbReference>
<dbReference type="InterPro" id="IPR036047">
    <property type="entry name" value="F-box-like_dom_sf"/>
</dbReference>
<dbReference type="SUPFAM" id="SSF51206">
    <property type="entry name" value="cAMP-binding domain-like"/>
    <property type="match status" value="4"/>
</dbReference>
<comment type="caution">
    <text evidence="12">The sequence shown here is derived from an EMBL/GenBank/DDBJ whole genome shotgun (WGS) entry which is preliminary data.</text>
</comment>
<dbReference type="SUPFAM" id="SSF52047">
    <property type="entry name" value="RNI-like"/>
    <property type="match status" value="1"/>
</dbReference>
<evidence type="ECO:0000256" key="3">
    <source>
        <dbReference type="ARBA" id="ARBA00022692"/>
    </source>
</evidence>
<dbReference type="Pfam" id="PF00027">
    <property type="entry name" value="cNMP_binding"/>
    <property type="match status" value="4"/>
</dbReference>
<dbReference type="PROSITE" id="PS50042">
    <property type="entry name" value="CNMP_BINDING_3"/>
    <property type="match status" value="4"/>
</dbReference>
<feature type="domain" description="Cyclic nucleotide-binding" evidence="10">
    <location>
        <begin position="172"/>
        <end position="290"/>
    </location>
</feature>
<evidence type="ECO:0000256" key="4">
    <source>
        <dbReference type="ARBA" id="ARBA00022989"/>
    </source>
</evidence>
<feature type="region of interest" description="Disordered" evidence="9">
    <location>
        <begin position="1188"/>
        <end position="1241"/>
    </location>
</feature>
<feature type="domain" description="Cyclic nucleotide-binding" evidence="10">
    <location>
        <begin position="28"/>
        <end position="92"/>
    </location>
</feature>
<feature type="region of interest" description="Disordered" evidence="9">
    <location>
        <begin position="638"/>
        <end position="747"/>
    </location>
</feature>
<gene>
    <name evidence="12" type="primary">GRR1_4</name>
    <name evidence="12" type="ORF">HK105_205218</name>
</gene>
<dbReference type="InterPro" id="IPR050866">
    <property type="entry name" value="CNG_cation_channel"/>
</dbReference>
<dbReference type="CDD" id="cd00038">
    <property type="entry name" value="CAP_ED"/>
    <property type="match status" value="4"/>
</dbReference>
<feature type="domain" description="F-box" evidence="11">
    <location>
        <begin position="806"/>
        <end position="852"/>
    </location>
</feature>
<feature type="domain" description="Cyclic nucleotide-binding" evidence="10">
    <location>
        <begin position="324"/>
        <end position="425"/>
    </location>
</feature>
<organism evidence="12 13">
    <name type="scientific">Polyrhizophydium stewartii</name>
    <dbReference type="NCBI Taxonomy" id="2732419"/>
    <lineage>
        <taxon>Eukaryota</taxon>
        <taxon>Fungi</taxon>
        <taxon>Fungi incertae sedis</taxon>
        <taxon>Chytridiomycota</taxon>
        <taxon>Chytridiomycota incertae sedis</taxon>
        <taxon>Chytridiomycetes</taxon>
        <taxon>Rhizophydiales</taxon>
        <taxon>Rhizophydiales incertae sedis</taxon>
        <taxon>Polyrhizophydium</taxon>
    </lineage>
</organism>
<accession>A0ABR4N732</accession>
<dbReference type="PANTHER" id="PTHR45638">
    <property type="entry name" value="CYCLIC NUCLEOTIDE-GATED CATION CHANNEL SUBUNIT A"/>
    <property type="match status" value="1"/>
</dbReference>
<evidence type="ECO:0000313" key="12">
    <source>
        <dbReference type="EMBL" id="KAL2915353.1"/>
    </source>
</evidence>
<dbReference type="SMART" id="SM00367">
    <property type="entry name" value="LRR_CC"/>
    <property type="match status" value="8"/>
</dbReference>
<evidence type="ECO:0000256" key="5">
    <source>
        <dbReference type="ARBA" id="ARBA00023065"/>
    </source>
</evidence>
<keyword evidence="13" id="KW-1185">Reference proteome</keyword>
<dbReference type="PROSITE" id="PS00888">
    <property type="entry name" value="CNMP_BINDING_1"/>
    <property type="match status" value="3"/>
</dbReference>
<dbReference type="PANTHER" id="PTHR45638:SF11">
    <property type="entry name" value="CYCLIC NUCLEOTIDE-GATED CATION CHANNEL SUBUNIT A"/>
    <property type="match status" value="1"/>
</dbReference>
<feature type="compositionally biased region" description="Low complexity" evidence="9">
    <location>
        <begin position="770"/>
        <end position="780"/>
    </location>
</feature>
<dbReference type="Pfam" id="PF25372">
    <property type="entry name" value="DUF7885"/>
    <property type="match status" value="1"/>
</dbReference>
<keyword evidence="4" id="KW-1133">Transmembrane helix</keyword>
<keyword evidence="6" id="KW-0472">Membrane</keyword>
<dbReference type="Gene3D" id="2.60.120.10">
    <property type="entry name" value="Jelly Rolls"/>
    <property type="match status" value="4"/>
</dbReference>
<keyword evidence="2" id="KW-0813">Transport</keyword>
<dbReference type="InterPro" id="IPR018490">
    <property type="entry name" value="cNMP-bd_dom_sf"/>
</dbReference>
<dbReference type="InterPro" id="IPR014710">
    <property type="entry name" value="RmlC-like_jellyroll"/>
</dbReference>
<proteinExistence type="predicted"/>
<evidence type="ECO:0000313" key="13">
    <source>
        <dbReference type="Proteomes" id="UP001527925"/>
    </source>
</evidence>
<dbReference type="PROSITE" id="PS50181">
    <property type="entry name" value="FBOX"/>
    <property type="match status" value="1"/>
</dbReference>
<evidence type="ECO:0000256" key="6">
    <source>
        <dbReference type="ARBA" id="ARBA00023136"/>
    </source>
</evidence>
<evidence type="ECO:0000256" key="7">
    <source>
        <dbReference type="ARBA" id="ARBA00023286"/>
    </source>
</evidence>